<accession>A0A077DFY2</accession>
<feature type="transmembrane region" description="Helical" evidence="6">
    <location>
        <begin position="37"/>
        <end position="56"/>
    </location>
</feature>
<dbReference type="OrthoDB" id="9791807at2"/>
<dbReference type="Gene3D" id="1.10.3720.10">
    <property type="entry name" value="MetI-like"/>
    <property type="match status" value="1"/>
</dbReference>
<sequence length="263" mass="29096">MYNINWIDLSIASSLVCISIFISFMMKLGLAKKTLIAAIRTIVQLSAIGFILKYIFSTDHPLWVVIIILIMTMIAGLSAAARSQYTYRGQKIDSLISVWITAWIVAIIGLYIVLHIHPWYSPQYIIPIIGMILGNSLNAVSLTFHRITQLLAQDKPQIEMLLAMGATPWEAFRQCAKQAVTAGMLPSINNMSVVGIVSLPGMMTGQILAGGDPEQAVRYQIVILFLMCAAASMGSILAVVLVYRRFFTPQAIFKSDKLILQKD</sequence>
<proteinExistence type="inferred from homology"/>
<evidence type="ECO:0000313" key="7">
    <source>
        <dbReference type="EMBL" id="AIL32083.1"/>
    </source>
</evidence>
<gene>
    <name evidence="7" type="ORF">IX83_00975</name>
</gene>
<dbReference type="InterPro" id="IPR005226">
    <property type="entry name" value="UPF0014_fam"/>
</dbReference>
<evidence type="ECO:0000256" key="4">
    <source>
        <dbReference type="ARBA" id="ARBA00022989"/>
    </source>
</evidence>
<dbReference type="STRING" id="1072685.IX83_00975"/>
<organism evidence="7 8">
    <name type="scientific">Basilea psittacipulmonis DSM 24701</name>
    <dbReference type="NCBI Taxonomy" id="1072685"/>
    <lineage>
        <taxon>Bacteria</taxon>
        <taxon>Pseudomonadati</taxon>
        <taxon>Pseudomonadota</taxon>
        <taxon>Betaproteobacteria</taxon>
        <taxon>Burkholderiales</taxon>
        <taxon>Alcaligenaceae</taxon>
        <taxon>Basilea</taxon>
    </lineage>
</organism>
<keyword evidence="4 6" id="KW-1133">Transmembrane helix</keyword>
<dbReference type="Proteomes" id="UP000028945">
    <property type="component" value="Chromosome"/>
</dbReference>
<protein>
    <submittedName>
        <fullName evidence="7">ABC transporter permease</fullName>
    </submittedName>
</protein>
<evidence type="ECO:0000256" key="3">
    <source>
        <dbReference type="ARBA" id="ARBA00022692"/>
    </source>
</evidence>
<evidence type="ECO:0000256" key="2">
    <source>
        <dbReference type="ARBA" id="ARBA00005268"/>
    </source>
</evidence>
<name>A0A077DFY2_9BURK</name>
<feature type="transmembrane region" description="Helical" evidence="6">
    <location>
        <begin position="62"/>
        <end position="80"/>
    </location>
</feature>
<keyword evidence="5 6" id="KW-0472">Membrane</keyword>
<dbReference type="InterPro" id="IPR035906">
    <property type="entry name" value="MetI-like_sf"/>
</dbReference>
<feature type="transmembrane region" description="Helical" evidence="6">
    <location>
        <begin position="92"/>
        <end position="112"/>
    </location>
</feature>
<dbReference type="PANTHER" id="PTHR30028">
    <property type="entry name" value="UPF0014 INNER MEMBRANE PROTEIN YBBM-RELATED"/>
    <property type="match status" value="1"/>
</dbReference>
<comment type="subcellular location">
    <subcellularLocation>
        <location evidence="1">Membrane</location>
        <topology evidence="1">Multi-pass membrane protein</topology>
    </subcellularLocation>
</comment>
<dbReference type="GO" id="GO:0005886">
    <property type="term" value="C:plasma membrane"/>
    <property type="evidence" value="ECO:0007669"/>
    <property type="project" value="TreeGrafter"/>
</dbReference>
<dbReference type="eggNOG" id="COG0390">
    <property type="taxonomic scope" value="Bacteria"/>
</dbReference>
<feature type="transmembrane region" description="Helical" evidence="6">
    <location>
        <begin position="6"/>
        <end position="25"/>
    </location>
</feature>
<keyword evidence="3 6" id="KW-0812">Transmembrane</keyword>
<dbReference type="PANTHER" id="PTHR30028:SF0">
    <property type="entry name" value="PROTEIN ALUMINUM SENSITIVE 3"/>
    <property type="match status" value="1"/>
</dbReference>
<dbReference type="RefSeq" id="WP_038498115.1">
    <property type="nucleotide sequence ID" value="NZ_AFWK01000091.1"/>
</dbReference>
<feature type="transmembrane region" description="Helical" evidence="6">
    <location>
        <begin position="124"/>
        <end position="144"/>
    </location>
</feature>
<evidence type="ECO:0000256" key="5">
    <source>
        <dbReference type="ARBA" id="ARBA00023136"/>
    </source>
</evidence>
<dbReference type="EMBL" id="CP009238">
    <property type="protein sequence ID" value="AIL32083.1"/>
    <property type="molecule type" value="Genomic_DNA"/>
</dbReference>
<keyword evidence="8" id="KW-1185">Reference proteome</keyword>
<evidence type="ECO:0000256" key="6">
    <source>
        <dbReference type="SAM" id="Phobius"/>
    </source>
</evidence>
<dbReference type="HOGENOM" id="CLU_076147_1_1_4"/>
<evidence type="ECO:0000256" key="1">
    <source>
        <dbReference type="ARBA" id="ARBA00004141"/>
    </source>
</evidence>
<evidence type="ECO:0000313" key="8">
    <source>
        <dbReference type="Proteomes" id="UP000028945"/>
    </source>
</evidence>
<dbReference type="KEGG" id="bpsi:IX83_00975"/>
<feature type="transmembrane region" description="Helical" evidence="6">
    <location>
        <begin position="221"/>
        <end position="243"/>
    </location>
</feature>
<reference evidence="7 8" key="1">
    <citation type="journal article" date="2014" name="BMC Genomics">
        <title>A genomic perspective on a new bacterial genus and species from the Alcaligenaceae family, Basilea psittacipulmonis.</title>
        <authorList>
            <person name="Whiteson K.L."/>
            <person name="Hernandez D."/>
            <person name="Lazarevic V."/>
            <person name="Gaia N."/>
            <person name="Farinelli L."/>
            <person name="Francois P."/>
            <person name="Pilo P."/>
            <person name="Frey J."/>
            <person name="Schrenzel J."/>
        </authorList>
    </citation>
    <scope>NUCLEOTIDE SEQUENCE [LARGE SCALE GENOMIC DNA]</scope>
    <source>
        <strain evidence="7 8">DSM 24701</strain>
    </source>
</reference>
<dbReference type="AlphaFoldDB" id="A0A077DFY2"/>
<dbReference type="Pfam" id="PF03649">
    <property type="entry name" value="UPF0014"/>
    <property type="match status" value="1"/>
</dbReference>
<comment type="similarity">
    <text evidence="2">Belongs to the UPF0014 family.</text>
</comment>